<dbReference type="InterPro" id="IPR037401">
    <property type="entry name" value="SnoaL-like"/>
</dbReference>
<feature type="domain" description="SnoaL-like" evidence="2">
    <location>
        <begin position="41"/>
        <end position="150"/>
    </location>
</feature>
<dbReference type="Pfam" id="PF13474">
    <property type="entry name" value="SnoaL_3"/>
    <property type="match status" value="1"/>
</dbReference>
<dbReference type="EMBL" id="CP010777">
    <property type="protein sequence ID" value="AKQ47269.1"/>
    <property type="molecule type" value="Genomic_DNA"/>
</dbReference>
<evidence type="ECO:0000313" key="4">
    <source>
        <dbReference type="Proteomes" id="UP000036458"/>
    </source>
</evidence>
<dbReference type="PATRIC" id="fig|1379910.4.peg.4160"/>
<protein>
    <recommendedName>
        <fullName evidence="2">SnoaL-like domain-containing protein</fullName>
    </recommendedName>
</protein>
<evidence type="ECO:0000259" key="2">
    <source>
        <dbReference type="Pfam" id="PF13474"/>
    </source>
</evidence>
<name>A0A0H4VTY4_9BACT</name>
<evidence type="ECO:0000313" key="3">
    <source>
        <dbReference type="EMBL" id="AKQ47269.1"/>
    </source>
</evidence>
<dbReference type="AlphaFoldDB" id="A0A0H4VTY4"/>
<dbReference type="SUPFAM" id="SSF54427">
    <property type="entry name" value="NTF2-like"/>
    <property type="match status" value="1"/>
</dbReference>
<dbReference type="KEGG" id="ruf:TH63_19100"/>
<dbReference type="PROSITE" id="PS51257">
    <property type="entry name" value="PROKAR_LIPOPROTEIN"/>
    <property type="match status" value="1"/>
</dbReference>
<dbReference type="InterPro" id="IPR032710">
    <property type="entry name" value="NTF2-like_dom_sf"/>
</dbReference>
<accession>A0A0H4VTY4</accession>
<keyword evidence="1" id="KW-0732">Signal</keyword>
<organism evidence="3 4">
    <name type="scientific">Rufibacter radiotolerans</name>
    <dbReference type="NCBI Taxonomy" id="1379910"/>
    <lineage>
        <taxon>Bacteria</taxon>
        <taxon>Pseudomonadati</taxon>
        <taxon>Bacteroidota</taxon>
        <taxon>Cytophagia</taxon>
        <taxon>Cytophagales</taxon>
        <taxon>Hymenobacteraceae</taxon>
        <taxon>Rufibacter</taxon>
    </lineage>
</organism>
<sequence length="172" mass="19169">MAFMKNFFLSMIVVMALAATGCNKQTTEQAPVDATTSEASVTELMDKFHASLVSKNASAMTSLLAEDGLFAGTDPKELFDKKQYVEQINQMFVDSTINLKDHKIEIRKIVIDRDGTSATVVEQFKMNVYTPNIPWRLVSHLTKVGDSWKINVLSFNMTPSNEQTEAIVKAVK</sequence>
<dbReference type="Proteomes" id="UP000036458">
    <property type="component" value="Chromosome"/>
</dbReference>
<dbReference type="Gene3D" id="3.10.450.50">
    <property type="match status" value="1"/>
</dbReference>
<proteinExistence type="predicted"/>
<reference evidence="3 4" key="1">
    <citation type="submission" date="2015-01" db="EMBL/GenBank/DDBJ databases">
        <title>Rufibacter sp./DG31D/ whole genome sequencing.</title>
        <authorList>
            <person name="Kim M.K."/>
            <person name="Srinivasan S."/>
            <person name="Lee J.-J."/>
        </authorList>
    </citation>
    <scope>NUCLEOTIDE SEQUENCE [LARGE SCALE GENOMIC DNA]</scope>
    <source>
        <strain evidence="3 4">DG31D</strain>
    </source>
</reference>
<feature type="chain" id="PRO_5005211168" description="SnoaL-like domain-containing protein" evidence="1">
    <location>
        <begin position="19"/>
        <end position="172"/>
    </location>
</feature>
<keyword evidence="4" id="KW-1185">Reference proteome</keyword>
<evidence type="ECO:0000256" key="1">
    <source>
        <dbReference type="SAM" id="SignalP"/>
    </source>
</evidence>
<feature type="signal peptide" evidence="1">
    <location>
        <begin position="1"/>
        <end position="18"/>
    </location>
</feature>
<dbReference type="OrthoDB" id="1366698at2"/>
<gene>
    <name evidence="3" type="ORF">TH63_19100</name>
</gene>